<dbReference type="SUPFAM" id="SSF46689">
    <property type="entry name" value="Homeodomain-like"/>
    <property type="match status" value="1"/>
</dbReference>
<sequence length="200" mass="23466">MLRNERKVELKERIYLQSLQLFKEKGFDQVTIEEITQVCGIAKGTFFNYFARKEAVLFHIGSKQIESVHESMRQYVHMTDQKEKLILIFHHLFDQYAAYPDMIGLTISEMMRSMLLMREELNLVKKFQDVLMSILEEAKKSGQLSEHMDCADVASVLIGIYFHSIMIWVSTGEGIQRLETIFRPKFEVVWEGIHPRRDAS</sequence>
<name>A0A1V4HDT3_9BACL</name>
<dbReference type="OrthoDB" id="268339at2"/>
<keyword evidence="5" id="KW-1185">Reference proteome</keyword>
<dbReference type="Proteomes" id="UP000190626">
    <property type="component" value="Unassembled WGS sequence"/>
</dbReference>
<accession>A0A1V4HDT3</accession>
<evidence type="ECO:0000256" key="2">
    <source>
        <dbReference type="PROSITE-ProRule" id="PRU00335"/>
    </source>
</evidence>
<dbReference type="PRINTS" id="PR00455">
    <property type="entry name" value="HTHTETR"/>
</dbReference>
<feature type="DNA-binding region" description="H-T-H motif" evidence="2">
    <location>
        <begin position="31"/>
        <end position="50"/>
    </location>
</feature>
<evidence type="ECO:0000256" key="1">
    <source>
        <dbReference type="ARBA" id="ARBA00023125"/>
    </source>
</evidence>
<dbReference type="AlphaFoldDB" id="A0A1V4HDT3"/>
<dbReference type="Gene3D" id="1.10.357.10">
    <property type="entry name" value="Tetracycline Repressor, domain 2"/>
    <property type="match status" value="1"/>
</dbReference>
<reference evidence="5" key="1">
    <citation type="submission" date="2016-07" db="EMBL/GenBank/DDBJ databases">
        <authorList>
            <person name="Florea S."/>
            <person name="Webb J.S."/>
            <person name="Jaromczyk J."/>
            <person name="Schardl C.L."/>
        </authorList>
    </citation>
    <scope>NUCLEOTIDE SEQUENCE [LARGE SCALE GENOMIC DNA]</scope>
    <source>
        <strain evidence="5">CY1</strain>
    </source>
</reference>
<comment type="caution">
    <text evidence="4">The sequence shown here is derived from an EMBL/GenBank/DDBJ whole genome shotgun (WGS) entry which is preliminary data.</text>
</comment>
<protein>
    <submittedName>
        <fullName evidence="4">TetR family transcriptional regulator</fullName>
    </submittedName>
</protein>
<organism evidence="4 5">
    <name type="scientific">Paenibacillus ferrarius</name>
    <dbReference type="NCBI Taxonomy" id="1469647"/>
    <lineage>
        <taxon>Bacteria</taxon>
        <taxon>Bacillati</taxon>
        <taxon>Bacillota</taxon>
        <taxon>Bacilli</taxon>
        <taxon>Bacillales</taxon>
        <taxon>Paenibacillaceae</taxon>
        <taxon>Paenibacillus</taxon>
    </lineage>
</organism>
<dbReference type="PANTHER" id="PTHR43479">
    <property type="entry name" value="ACREF/ENVCD OPERON REPRESSOR-RELATED"/>
    <property type="match status" value="1"/>
</dbReference>
<dbReference type="RefSeq" id="WP_079417272.1">
    <property type="nucleotide sequence ID" value="NZ_MBTG01000032.1"/>
</dbReference>
<keyword evidence="1 2" id="KW-0238">DNA-binding</keyword>
<dbReference type="GO" id="GO:0003677">
    <property type="term" value="F:DNA binding"/>
    <property type="evidence" value="ECO:0007669"/>
    <property type="project" value="UniProtKB-UniRule"/>
</dbReference>
<dbReference type="Pfam" id="PF00440">
    <property type="entry name" value="TetR_N"/>
    <property type="match status" value="1"/>
</dbReference>
<dbReference type="InterPro" id="IPR036271">
    <property type="entry name" value="Tet_transcr_reg_TetR-rel_C_sf"/>
</dbReference>
<dbReference type="SUPFAM" id="SSF48498">
    <property type="entry name" value="Tetracyclin repressor-like, C-terminal domain"/>
    <property type="match status" value="1"/>
</dbReference>
<dbReference type="InterPro" id="IPR013570">
    <property type="entry name" value="Tscrpt_reg_YsiA_C"/>
</dbReference>
<feature type="domain" description="HTH tetR-type" evidence="3">
    <location>
        <begin position="8"/>
        <end position="68"/>
    </location>
</feature>
<dbReference type="Pfam" id="PF08359">
    <property type="entry name" value="TetR_C_4"/>
    <property type="match status" value="1"/>
</dbReference>
<dbReference type="InterPro" id="IPR001647">
    <property type="entry name" value="HTH_TetR"/>
</dbReference>
<gene>
    <name evidence="4" type="ORF">BC351_35555</name>
</gene>
<evidence type="ECO:0000259" key="3">
    <source>
        <dbReference type="PROSITE" id="PS50977"/>
    </source>
</evidence>
<proteinExistence type="predicted"/>
<dbReference type="InterPro" id="IPR050624">
    <property type="entry name" value="HTH-type_Tx_Regulator"/>
</dbReference>
<dbReference type="STRING" id="1469647.BC351_35555"/>
<dbReference type="EMBL" id="MBTG01000032">
    <property type="protein sequence ID" value="OPH51169.1"/>
    <property type="molecule type" value="Genomic_DNA"/>
</dbReference>
<dbReference type="InterPro" id="IPR009057">
    <property type="entry name" value="Homeodomain-like_sf"/>
</dbReference>
<dbReference type="PANTHER" id="PTHR43479:SF11">
    <property type="entry name" value="ACREF_ENVCD OPERON REPRESSOR-RELATED"/>
    <property type="match status" value="1"/>
</dbReference>
<evidence type="ECO:0000313" key="5">
    <source>
        <dbReference type="Proteomes" id="UP000190626"/>
    </source>
</evidence>
<dbReference type="PROSITE" id="PS50977">
    <property type="entry name" value="HTH_TETR_2"/>
    <property type="match status" value="1"/>
</dbReference>
<evidence type="ECO:0000313" key="4">
    <source>
        <dbReference type="EMBL" id="OPH51169.1"/>
    </source>
</evidence>